<keyword evidence="2" id="KW-1185">Reference proteome</keyword>
<evidence type="ECO:0000313" key="1">
    <source>
        <dbReference type="EMBL" id="KAL3577068.1"/>
    </source>
</evidence>
<evidence type="ECO:0000313" key="2">
    <source>
        <dbReference type="Proteomes" id="UP000309997"/>
    </source>
</evidence>
<name>A0ACC4BGF6_POPAL</name>
<protein>
    <submittedName>
        <fullName evidence="1">Uncharacterized protein</fullName>
    </submittedName>
</protein>
<proteinExistence type="predicted"/>
<dbReference type="EMBL" id="RCHU02000011">
    <property type="protein sequence ID" value="KAL3577068.1"/>
    <property type="molecule type" value="Genomic_DNA"/>
</dbReference>
<accession>A0ACC4BGF6</accession>
<dbReference type="Proteomes" id="UP000309997">
    <property type="component" value="Unassembled WGS sequence"/>
</dbReference>
<sequence length="109" mass="11768">MPSPPQRITATGGASANQSILNSRASIFGGDVRTKTWSPAFALTSFSYSGFSELDSSPDGCENFWYFLDRLCIPESCVRADHGWLCNENGSLGPFASLYGDNLENSSLC</sequence>
<comment type="caution">
    <text evidence="1">The sequence shown here is derived from an EMBL/GenBank/DDBJ whole genome shotgun (WGS) entry which is preliminary data.</text>
</comment>
<organism evidence="1 2">
    <name type="scientific">Populus alba</name>
    <name type="common">White poplar</name>
    <dbReference type="NCBI Taxonomy" id="43335"/>
    <lineage>
        <taxon>Eukaryota</taxon>
        <taxon>Viridiplantae</taxon>
        <taxon>Streptophyta</taxon>
        <taxon>Embryophyta</taxon>
        <taxon>Tracheophyta</taxon>
        <taxon>Spermatophyta</taxon>
        <taxon>Magnoliopsida</taxon>
        <taxon>eudicotyledons</taxon>
        <taxon>Gunneridae</taxon>
        <taxon>Pentapetalae</taxon>
        <taxon>rosids</taxon>
        <taxon>fabids</taxon>
        <taxon>Malpighiales</taxon>
        <taxon>Salicaceae</taxon>
        <taxon>Saliceae</taxon>
        <taxon>Populus</taxon>
    </lineage>
</organism>
<gene>
    <name evidence="1" type="ORF">D5086_022351</name>
</gene>
<reference evidence="1 2" key="1">
    <citation type="journal article" date="2024" name="Plant Biotechnol. J.">
        <title>Genome and CRISPR/Cas9 system of a widespread forest tree (Populus alba) in the world.</title>
        <authorList>
            <person name="Liu Y.J."/>
            <person name="Jiang P.F."/>
            <person name="Han X.M."/>
            <person name="Li X.Y."/>
            <person name="Wang H.M."/>
            <person name="Wang Y.J."/>
            <person name="Wang X.X."/>
            <person name="Zeng Q.Y."/>
        </authorList>
    </citation>
    <scope>NUCLEOTIDE SEQUENCE [LARGE SCALE GENOMIC DNA]</scope>
    <source>
        <strain evidence="2">cv. PAL-ZL1</strain>
    </source>
</reference>